<reference evidence="2 3" key="1">
    <citation type="submission" date="2017-08" db="EMBL/GenBank/DDBJ databases">
        <title>Infants hospitalized years apart are colonized by the same room-sourced microbial strains.</title>
        <authorList>
            <person name="Brooks B."/>
            <person name="Olm M.R."/>
            <person name="Firek B.A."/>
            <person name="Baker R."/>
            <person name="Thomas B.C."/>
            <person name="Morowitz M.J."/>
            <person name="Banfield J.F."/>
        </authorList>
    </citation>
    <scope>NUCLEOTIDE SEQUENCE [LARGE SCALE GENOMIC DNA]</scope>
    <source>
        <strain evidence="2">S2_005_003_R2_41</strain>
    </source>
</reference>
<dbReference type="EMBL" id="QFPP01000067">
    <property type="protein sequence ID" value="PZQ75994.1"/>
    <property type="molecule type" value="Genomic_DNA"/>
</dbReference>
<evidence type="ECO:0000256" key="1">
    <source>
        <dbReference type="SAM" id="MobiDB-lite"/>
    </source>
</evidence>
<dbReference type="AlphaFoldDB" id="A0A2W5QFZ6"/>
<protein>
    <submittedName>
        <fullName evidence="2">Uncharacterized protein</fullName>
    </submittedName>
</protein>
<sequence length="154" mass="17036">MLLAAGGAALAQVHRLDDSTSPRSRVQARPDEDADAGLGAAASPFITVRFDGIEYRLATAPFVGRRARIFYVVPPFIPGLRSPAGMRVEWRTGGLFAPGMARPGERRMVWSGTVPGPWMSERFDLRVQFDRRELRPVPGGALDYESYFEMEVLP</sequence>
<proteinExistence type="predicted"/>
<accession>A0A2W5QFZ6</accession>
<organism evidence="2 3">
    <name type="scientific">Variovorax paradoxus</name>
    <dbReference type="NCBI Taxonomy" id="34073"/>
    <lineage>
        <taxon>Bacteria</taxon>
        <taxon>Pseudomonadati</taxon>
        <taxon>Pseudomonadota</taxon>
        <taxon>Betaproteobacteria</taxon>
        <taxon>Burkholderiales</taxon>
        <taxon>Comamonadaceae</taxon>
        <taxon>Variovorax</taxon>
    </lineage>
</organism>
<feature type="region of interest" description="Disordered" evidence="1">
    <location>
        <begin position="14"/>
        <end position="35"/>
    </location>
</feature>
<comment type="caution">
    <text evidence="2">The sequence shown here is derived from an EMBL/GenBank/DDBJ whole genome shotgun (WGS) entry which is preliminary data.</text>
</comment>
<name>A0A2W5QFZ6_VARPD</name>
<gene>
    <name evidence="2" type="ORF">DI563_08150</name>
</gene>
<dbReference type="Proteomes" id="UP000249135">
    <property type="component" value="Unassembled WGS sequence"/>
</dbReference>
<evidence type="ECO:0000313" key="2">
    <source>
        <dbReference type="EMBL" id="PZQ75994.1"/>
    </source>
</evidence>
<evidence type="ECO:0000313" key="3">
    <source>
        <dbReference type="Proteomes" id="UP000249135"/>
    </source>
</evidence>